<dbReference type="NCBIfam" id="TIGR00357">
    <property type="entry name" value="peptide-methionine (R)-S-oxide reductase MsrB"/>
    <property type="match status" value="1"/>
</dbReference>
<keyword evidence="3" id="KW-0560">Oxidoreductase</keyword>
<dbReference type="Pfam" id="PF01641">
    <property type="entry name" value="SelR"/>
    <property type="match status" value="1"/>
</dbReference>
<evidence type="ECO:0000256" key="3">
    <source>
        <dbReference type="ARBA" id="ARBA00023002"/>
    </source>
</evidence>
<evidence type="ECO:0000313" key="7">
    <source>
        <dbReference type="Proteomes" id="UP000263418"/>
    </source>
</evidence>
<dbReference type="PANTHER" id="PTHR10173:SF52">
    <property type="entry name" value="METHIONINE-R-SULFOXIDE REDUCTASE B1"/>
    <property type="match status" value="1"/>
</dbReference>
<dbReference type="Gene3D" id="2.170.150.20">
    <property type="entry name" value="Peptide methionine sulfoxide reductase"/>
    <property type="match status" value="1"/>
</dbReference>
<dbReference type="SUPFAM" id="SSF51316">
    <property type="entry name" value="Mss4-like"/>
    <property type="match status" value="1"/>
</dbReference>
<dbReference type="GO" id="GO:0005737">
    <property type="term" value="C:cytoplasm"/>
    <property type="evidence" value="ECO:0007669"/>
    <property type="project" value="TreeGrafter"/>
</dbReference>
<dbReference type="AlphaFoldDB" id="A0AAN1PTW5"/>
<dbReference type="InterPro" id="IPR002579">
    <property type="entry name" value="Met_Sox_Rdtase_MsrB_dom"/>
</dbReference>
<dbReference type="GO" id="GO:0033743">
    <property type="term" value="F:peptide-methionine (R)-S-oxide reductase activity"/>
    <property type="evidence" value="ECO:0007669"/>
    <property type="project" value="UniProtKB-EC"/>
</dbReference>
<dbReference type="PANTHER" id="PTHR10173">
    <property type="entry name" value="METHIONINE SULFOXIDE REDUCTASE"/>
    <property type="match status" value="1"/>
</dbReference>
<dbReference type="GO" id="GO:0030091">
    <property type="term" value="P:protein repair"/>
    <property type="evidence" value="ECO:0007669"/>
    <property type="project" value="InterPro"/>
</dbReference>
<dbReference type="EC" id="1.8.4.12" evidence="2"/>
<evidence type="ECO:0000313" key="6">
    <source>
        <dbReference type="EMBL" id="AXX62776.1"/>
    </source>
</evidence>
<protein>
    <recommendedName>
        <fullName evidence="2">peptide-methionine (R)-S-oxide reductase</fullName>
        <ecNumber evidence="2">1.8.4.12</ecNumber>
    </recommendedName>
</protein>
<proteinExistence type="inferred from homology"/>
<reference evidence="6 7" key="1">
    <citation type="submission" date="2017-01" db="EMBL/GenBank/DDBJ databases">
        <title>Complete Genome Sequence of Vibrio vulnificus FORC_053.</title>
        <authorList>
            <consortium name="Food-borne Pathogen Omics Research Center"/>
            <person name="Chung H.Y."/>
            <person name="Na E.J."/>
            <person name="Song J.S."/>
            <person name="Kim H."/>
            <person name="Lee J.-H."/>
            <person name="Ryu S."/>
            <person name="Choi S.H."/>
        </authorList>
    </citation>
    <scope>NUCLEOTIDE SEQUENCE [LARGE SCALE GENOMIC DNA]</scope>
    <source>
        <strain evidence="6 7">FORC_053</strain>
    </source>
</reference>
<sequence length="199" mass="22302">MNTKPSTYSNGCLGRDILHTLSSPCVQENVKEIGAMCGLIERINKGGVMLTWQDIITFTHQGNPQPDTVVRKSDAQWREQLGEAQYYVMRQHGTERPFSNQMCELFEPGLYRCAGCQNLLFDSGSKFDSRTGWPSFAQPMKSNAISYHLDETLARPRIEVRCNQCESHLGHVFPDGPAPSGLRYCVNAVSIEKVNQEAS</sequence>
<evidence type="ECO:0000256" key="2">
    <source>
        <dbReference type="ARBA" id="ARBA00012499"/>
    </source>
</evidence>
<dbReference type="Proteomes" id="UP000263418">
    <property type="component" value="Chromosome 2"/>
</dbReference>
<evidence type="ECO:0000259" key="5">
    <source>
        <dbReference type="PROSITE" id="PS51790"/>
    </source>
</evidence>
<dbReference type="InterPro" id="IPR028427">
    <property type="entry name" value="Met_Sox_Rdtase_MsrB"/>
</dbReference>
<dbReference type="InterPro" id="IPR011057">
    <property type="entry name" value="Mss4-like_sf"/>
</dbReference>
<evidence type="ECO:0000256" key="1">
    <source>
        <dbReference type="ARBA" id="ARBA00007174"/>
    </source>
</evidence>
<evidence type="ECO:0000256" key="4">
    <source>
        <dbReference type="ARBA" id="ARBA00048488"/>
    </source>
</evidence>
<gene>
    <name evidence="6" type="ORF">FORC53_4437</name>
</gene>
<comment type="similarity">
    <text evidence="1">Belongs to the MsrB Met sulfoxide reductase family.</text>
</comment>
<dbReference type="PROSITE" id="PS51790">
    <property type="entry name" value="MSRB"/>
    <property type="match status" value="1"/>
</dbReference>
<feature type="domain" description="MsrB" evidence="5">
    <location>
        <begin position="74"/>
        <end position="196"/>
    </location>
</feature>
<comment type="catalytic activity">
    <reaction evidence="4">
        <text>L-methionyl-[protein] + [thioredoxin]-disulfide + H2O = L-methionyl-(R)-S-oxide-[protein] + [thioredoxin]-dithiol</text>
        <dbReference type="Rhea" id="RHEA:24164"/>
        <dbReference type="Rhea" id="RHEA-COMP:10698"/>
        <dbReference type="Rhea" id="RHEA-COMP:10700"/>
        <dbReference type="Rhea" id="RHEA-COMP:12313"/>
        <dbReference type="Rhea" id="RHEA-COMP:12314"/>
        <dbReference type="ChEBI" id="CHEBI:15377"/>
        <dbReference type="ChEBI" id="CHEBI:16044"/>
        <dbReference type="ChEBI" id="CHEBI:29950"/>
        <dbReference type="ChEBI" id="CHEBI:45764"/>
        <dbReference type="ChEBI" id="CHEBI:50058"/>
        <dbReference type="EC" id="1.8.4.12"/>
    </reaction>
</comment>
<dbReference type="GO" id="GO:0006979">
    <property type="term" value="P:response to oxidative stress"/>
    <property type="evidence" value="ECO:0007669"/>
    <property type="project" value="InterPro"/>
</dbReference>
<dbReference type="EMBL" id="CP019291">
    <property type="protein sequence ID" value="AXX62776.1"/>
    <property type="molecule type" value="Genomic_DNA"/>
</dbReference>
<organism evidence="6 7">
    <name type="scientific">Vibrio vulnificus</name>
    <dbReference type="NCBI Taxonomy" id="672"/>
    <lineage>
        <taxon>Bacteria</taxon>
        <taxon>Pseudomonadati</taxon>
        <taxon>Pseudomonadota</taxon>
        <taxon>Gammaproteobacteria</taxon>
        <taxon>Vibrionales</taxon>
        <taxon>Vibrionaceae</taxon>
        <taxon>Vibrio</taxon>
    </lineage>
</organism>
<accession>A0AAN1PTW5</accession>
<name>A0AAN1PTW5_VIBVL</name>